<organism evidence="1 2">
    <name type="scientific">Akkermansia glycaniphila</name>
    <dbReference type="NCBI Taxonomy" id="1679444"/>
    <lineage>
        <taxon>Bacteria</taxon>
        <taxon>Pseudomonadati</taxon>
        <taxon>Verrucomicrobiota</taxon>
        <taxon>Verrucomicrobiia</taxon>
        <taxon>Verrucomicrobiales</taxon>
        <taxon>Akkermansiaceae</taxon>
        <taxon>Akkermansia</taxon>
    </lineage>
</organism>
<dbReference type="AlphaFoldDB" id="A0A1C7PEX7"/>
<proteinExistence type="predicted"/>
<protein>
    <submittedName>
        <fullName evidence="1">Uncharacterized protein</fullName>
    </submittedName>
</protein>
<keyword evidence="2" id="KW-1185">Reference proteome</keyword>
<dbReference type="KEGG" id="agl:PYTT_0166"/>
<reference evidence="2" key="1">
    <citation type="submission" date="2016-09" db="EMBL/GenBank/DDBJ databases">
        <authorList>
            <person name="Koehorst J."/>
        </authorList>
    </citation>
    <scope>NUCLEOTIDE SEQUENCE [LARGE SCALE GENOMIC DNA]</scope>
</reference>
<dbReference type="Proteomes" id="UP000176204">
    <property type="component" value="Chromosome I"/>
</dbReference>
<accession>A0A1C7PEX7</accession>
<dbReference type="STRING" id="1679444.PYTT_0166"/>
<name>A0A1C7PEX7_9BACT</name>
<gene>
    <name evidence="1" type="ORF">PYTT_0166</name>
</gene>
<dbReference type="RefSeq" id="WP_067772334.1">
    <property type="nucleotide sequence ID" value="NZ_JACVVN010000002.1"/>
</dbReference>
<evidence type="ECO:0000313" key="2">
    <source>
        <dbReference type="Proteomes" id="UP000176204"/>
    </source>
</evidence>
<sequence length="204" mass="22581">MNGKQIIALLTASFGAGTFAQAGIPELQQKLDELKNKPEPRDLNPGAMCYARVIVSTSPEHKYICPVCGNHTVYPEADAAKQTPARYKELTGIYGQLQQLQLYTKLLNKIVPQATPHGYILSLDTTPFCATCGKDKPKKIMLAVRKPDGTTTPAQSIDEDDLLILDAFFAGKDRWKGDQDIEHPLKQSLPRIRELLNLPETPQP</sequence>
<evidence type="ECO:0000313" key="1">
    <source>
        <dbReference type="EMBL" id="SEH71354.1"/>
    </source>
</evidence>
<dbReference type="EMBL" id="LT629973">
    <property type="protein sequence ID" value="SEH71354.1"/>
    <property type="molecule type" value="Genomic_DNA"/>
</dbReference>